<reference evidence="1 2" key="1">
    <citation type="journal article" date="2014" name="Genome Biol. Evol.">
        <title>The genome of the myxosporean Thelohanellus kitauei shows adaptations to nutrient acquisition within its fish host.</title>
        <authorList>
            <person name="Yang Y."/>
            <person name="Xiong J."/>
            <person name="Zhou Z."/>
            <person name="Huo F."/>
            <person name="Miao W."/>
            <person name="Ran C."/>
            <person name="Liu Y."/>
            <person name="Zhang J."/>
            <person name="Feng J."/>
            <person name="Wang M."/>
            <person name="Wang M."/>
            <person name="Wang L."/>
            <person name="Yao B."/>
        </authorList>
    </citation>
    <scope>NUCLEOTIDE SEQUENCE [LARGE SCALE GENOMIC DNA]</scope>
    <source>
        <strain evidence="1">Wuqing</strain>
    </source>
</reference>
<dbReference type="OrthoDB" id="7668193at2759"/>
<accession>A0A0C2JJS6</accession>
<evidence type="ECO:0000313" key="2">
    <source>
        <dbReference type="Proteomes" id="UP000031668"/>
    </source>
</evidence>
<keyword evidence="2" id="KW-1185">Reference proteome</keyword>
<dbReference type="AlphaFoldDB" id="A0A0C2JJS6"/>
<sequence>MIDIEILEDGAEIATIDVSESDKSSHISHNQYTKFKRFNAQYHPFTEEHFCGCHMEAFELFFSSGINECIFIKDNVKFHKTNRVQTMLQENGHRIKNRPI</sequence>
<gene>
    <name evidence="1" type="ORF">RF11_03718</name>
</gene>
<organism evidence="1 2">
    <name type="scientific">Thelohanellus kitauei</name>
    <name type="common">Myxosporean</name>
    <dbReference type="NCBI Taxonomy" id="669202"/>
    <lineage>
        <taxon>Eukaryota</taxon>
        <taxon>Metazoa</taxon>
        <taxon>Cnidaria</taxon>
        <taxon>Myxozoa</taxon>
        <taxon>Myxosporea</taxon>
        <taxon>Bivalvulida</taxon>
        <taxon>Platysporina</taxon>
        <taxon>Myxobolidae</taxon>
        <taxon>Thelohanellus</taxon>
    </lineage>
</organism>
<evidence type="ECO:0000313" key="1">
    <source>
        <dbReference type="EMBL" id="KII69638.1"/>
    </source>
</evidence>
<protein>
    <recommendedName>
        <fullName evidence="3">Tc1-like transposase DDE domain-containing protein</fullName>
    </recommendedName>
</protein>
<evidence type="ECO:0008006" key="3">
    <source>
        <dbReference type="Google" id="ProtNLM"/>
    </source>
</evidence>
<proteinExistence type="predicted"/>
<dbReference type="Proteomes" id="UP000031668">
    <property type="component" value="Unassembled WGS sequence"/>
</dbReference>
<dbReference type="EMBL" id="JWZT01002332">
    <property type="protein sequence ID" value="KII69638.1"/>
    <property type="molecule type" value="Genomic_DNA"/>
</dbReference>
<comment type="caution">
    <text evidence="1">The sequence shown here is derived from an EMBL/GenBank/DDBJ whole genome shotgun (WGS) entry which is preliminary data.</text>
</comment>
<name>A0A0C2JJS6_THEKT</name>